<dbReference type="Proteomes" id="UP000807159">
    <property type="component" value="Chromosome 1"/>
</dbReference>
<organism evidence="1 2">
    <name type="scientific">Populus deltoides</name>
    <name type="common">Eastern poplar</name>
    <name type="synonym">Eastern cottonwood</name>
    <dbReference type="NCBI Taxonomy" id="3696"/>
    <lineage>
        <taxon>Eukaryota</taxon>
        <taxon>Viridiplantae</taxon>
        <taxon>Streptophyta</taxon>
        <taxon>Embryophyta</taxon>
        <taxon>Tracheophyta</taxon>
        <taxon>Spermatophyta</taxon>
        <taxon>Magnoliopsida</taxon>
        <taxon>eudicotyledons</taxon>
        <taxon>Gunneridae</taxon>
        <taxon>Pentapetalae</taxon>
        <taxon>rosids</taxon>
        <taxon>fabids</taxon>
        <taxon>Malpighiales</taxon>
        <taxon>Salicaceae</taxon>
        <taxon>Saliceae</taxon>
        <taxon>Populus</taxon>
    </lineage>
</organism>
<evidence type="ECO:0000313" key="2">
    <source>
        <dbReference type="Proteomes" id="UP000807159"/>
    </source>
</evidence>
<dbReference type="AlphaFoldDB" id="A0A8T2ZUA7"/>
<protein>
    <submittedName>
        <fullName evidence="1">Uncharacterized protein</fullName>
    </submittedName>
</protein>
<gene>
    <name evidence="1" type="ORF">H0E87_002269</name>
</gene>
<sequence>MKAVPTVELHCNQEFLRLAFSRLIYAGACLCNAAEQSPRFLIMQHWLSLAERSRWLWNQRYPFMLDQPDAMIPSMLREIALRSCIAMQNYRRLWDSSVENGKCL</sequence>
<proteinExistence type="predicted"/>
<name>A0A8T2ZUA7_POPDE</name>
<keyword evidence="2" id="KW-1185">Reference proteome</keyword>
<accession>A0A8T2ZUA7</accession>
<dbReference type="EMBL" id="JACEGQ020000001">
    <property type="protein sequence ID" value="KAH8521144.1"/>
    <property type="molecule type" value="Genomic_DNA"/>
</dbReference>
<evidence type="ECO:0000313" key="1">
    <source>
        <dbReference type="EMBL" id="KAH8521144.1"/>
    </source>
</evidence>
<reference evidence="1" key="1">
    <citation type="journal article" date="2021" name="J. Hered.">
        <title>Genome Assembly of Salicaceae Populus deltoides (Eastern Cottonwood) I-69 Based on Nanopore Sequencing and Hi-C Technologies.</title>
        <authorList>
            <person name="Bai S."/>
            <person name="Wu H."/>
            <person name="Zhang J."/>
            <person name="Pan Z."/>
            <person name="Zhao W."/>
            <person name="Li Z."/>
            <person name="Tong C."/>
        </authorList>
    </citation>
    <scope>NUCLEOTIDE SEQUENCE</scope>
    <source>
        <tissue evidence="1">Leaf</tissue>
    </source>
</reference>
<comment type="caution">
    <text evidence="1">The sequence shown here is derived from an EMBL/GenBank/DDBJ whole genome shotgun (WGS) entry which is preliminary data.</text>
</comment>